<keyword evidence="4" id="KW-0804">Transcription</keyword>
<keyword evidence="3" id="KW-0805">Transcription regulation</keyword>
<keyword evidence="8" id="KW-1185">Reference proteome</keyword>
<dbReference type="PANTHER" id="PTHR47338:SF29">
    <property type="entry name" value="ZN(2)-C6 FUNGAL-TYPE DOMAIN-CONTAINING PROTEIN"/>
    <property type="match status" value="1"/>
</dbReference>
<dbReference type="GeneID" id="59340447"/>
<dbReference type="InterPro" id="IPR050815">
    <property type="entry name" value="TF_fung"/>
</dbReference>
<evidence type="ECO:0000256" key="2">
    <source>
        <dbReference type="ARBA" id="ARBA00022723"/>
    </source>
</evidence>
<feature type="domain" description="Xylanolytic transcriptional activator regulatory" evidence="6">
    <location>
        <begin position="142"/>
        <end position="249"/>
    </location>
</feature>
<dbReference type="RefSeq" id="XP_037225841.1">
    <property type="nucleotide sequence ID" value="XM_037357931.1"/>
</dbReference>
<keyword evidence="5" id="KW-0539">Nucleus</keyword>
<dbReference type="GO" id="GO:0005634">
    <property type="term" value="C:nucleus"/>
    <property type="evidence" value="ECO:0007669"/>
    <property type="project" value="UniProtKB-SubCell"/>
</dbReference>
<dbReference type="GO" id="GO:0008270">
    <property type="term" value="F:zinc ion binding"/>
    <property type="evidence" value="ECO:0007669"/>
    <property type="project" value="InterPro"/>
</dbReference>
<name>A0A8H6TDS5_9AGAR</name>
<dbReference type="EMBL" id="JACAZF010000001">
    <property type="protein sequence ID" value="KAF7315818.1"/>
    <property type="molecule type" value="Genomic_DNA"/>
</dbReference>
<dbReference type="GO" id="GO:0006351">
    <property type="term" value="P:DNA-templated transcription"/>
    <property type="evidence" value="ECO:0007669"/>
    <property type="project" value="InterPro"/>
</dbReference>
<accession>A0A8H6TDS5</accession>
<protein>
    <submittedName>
        <fullName evidence="7">Zn(2)-C6 fungal-type domain-containing protein</fullName>
    </submittedName>
</protein>
<evidence type="ECO:0000256" key="1">
    <source>
        <dbReference type="ARBA" id="ARBA00004123"/>
    </source>
</evidence>
<evidence type="ECO:0000256" key="4">
    <source>
        <dbReference type="ARBA" id="ARBA00023163"/>
    </source>
</evidence>
<dbReference type="OrthoDB" id="2309723at2759"/>
<gene>
    <name evidence="7" type="ORF">MIND_00097900</name>
</gene>
<keyword evidence="2" id="KW-0479">Metal-binding</keyword>
<dbReference type="GO" id="GO:0000981">
    <property type="term" value="F:DNA-binding transcription factor activity, RNA polymerase II-specific"/>
    <property type="evidence" value="ECO:0007669"/>
    <property type="project" value="InterPro"/>
</dbReference>
<comment type="subcellular location">
    <subcellularLocation>
        <location evidence="1">Nucleus</location>
    </subcellularLocation>
</comment>
<evidence type="ECO:0000313" key="8">
    <source>
        <dbReference type="Proteomes" id="UP000636479"/>
    </source>
</evidence>
<evidence type="ECO:0000259" key="6">
    <source>
        <dbReference type="Pfam" id="PF04082"/>
    </source>
</evidence>
<proteinExistence type="predicted"/>
<evidence type="ECO:0000256" key="3">
    <source>
        <dbReference type="ARBA" id="ARBA00023015"/>
    </source>
</evidence>
<dbReference type="GO" id="GO:0003677">
    <property type="term" value="F:DNA binding"/>
    <property type="evidence" value="ECO:0007669"/>
    <property type="project" value="InterPro"/>
</dbReference>
<dbReference type="PANTHER" id="PTHR47338">
    <property type="entry name" value="ZN(II)2CYS6 TRANSCRIPTION FACTOR (EUROFUNG)-RELATED"/>
    <property type="match status" value="1"/>
</dbReference>
<dbReference type="AlphaFoldDB" id="A0A8H6TDS5"/>
<organism evidence="7 8">
    <name type="scientific">Mycena indigotica</name>
    <dbReference type="NCBI Taxonomy" id="2126181"/>
    <lineage>
        <taxon>Eukaryota</taxon>
        <taxon>Fungi</taxon>
        <taxon>Dikarya</taxon>
        <taxon>Basidiomycota</taxon>
        <taxon>Agaricomycotina</taxon>
        <taxon>Agaricomycetes</taxon>
        <taxon>Agaricomycetidae</taxon>
        <taxon>Agaricales</taxon>
        <taxon>Marasmiineae</taxon>
        <taxon>Mycenaceae</taxon>
        <taxon>Mycena</taxon>
    </lineage>
</organism>
<evidence type="ECO:0000256" key="5">
    <source>
        <dbReference type="ARBA" id="ARBA00023242"/>
    </source>
</evidence>
<reference evidence="7" key="1">
    <citation type="submission" date="2020-05" db="EMBL/GenBank/DDBJ databases">
        <title>Mycena genomes resolve the evolution of fungal bioluminescence.</title>
        <authorList>
            <person name="Tsai I.J."/>
        </authorList>
    </citation>
    <scope>NUCLEOTIDE SEQUENCE</scope>
    <source>
        <strain evidence="7">171206Taipei</strain>
    </source>
</reference>
<comment type="caution">
    <text evidence="7">The sequence shown here is derived from an EMBL/GenBank/DDBJ whole genome shotgun (WGS) entry which is preliminary data.</text>
</comment>
<evidence type="ECO:0000313" key="7">
    <source>
        <dbReference type="EMBL" id="KAF7315818.1"/>
    </source>
</evidence>
<dbReference type="InterPro" id="IPR007219">
    <property type="entry name" value="XnlR_reg_dom"/>
</dbReference>
<sequence length="464" mass="51574">MLEESISQIEQRISELQQPTRQRQPDKSGRVLLQTPYATGNPSNLNWTAAAEPPMDMVENLISTFLLSASEFGFFLNSSRFRQCALVRQPIGSPQRPLPALLTTAYLWGLRLSNQPMLQAQEPVFLARALQQTANGLSSPHPDRVLHTLQAELLLTYYFFASGRFLEGKYHASACVSLALSTGLHTIRSTSMSPSNMLAPSRDAVEEGERIHAWWTVVILDNTWAVALEEGPHLDLNANVDTPWPLEIEQYEGGHFDSSKRYSNTVTKFINATPTSDTGNSTHALLAKASLLWQRAYALQRSSAPQPAVDFLDAMLANFTASLPLPTSFSHITATMGRALVVAHSIAHAAIIELHRHRERPESRRKSVTAAQMLLNILTATTTVLPGGSINPVMGTVWRLACRVLMDELSEMSATRYHGQHLELQTLLARVVEAIERFRATSASPFLDYQIGRIQEAWQELLMP</sequence>
<dbReference type="Proteomes" id="UP000636479">
    <property type="component" value="Unassembled WGS sequence"/>
</dbReference>
<dbReference type="CDD" id="cd12148">
    <property type="entry name" value="fungal_TF_MHR"/>
    <property type="match status" value="1"/>
</dbReference>
<dbReference type="Pfam" id="PF04082">
    <property type="entry name" value="Fungal_trans"/>
    <property type="match status" value="1"/>
</dbReference>